<evidence type="ECO:0000313" key="5">
    <source>
        <dbReference type="EMBL" id="KAJ6645715.1"/>
    </source>
</evidence>
<feature type="active site" description="Acyl-ester intermediate" evidence="1">
    <location>
        <position position="244"/>
    </location>
</feature>
<dbReference type="InterPro" id="IPR052096">
    <property type="entry name" value="Endocannabinoid_amidase"/>
</dbReference>
<evidence type="ECO:0000256" key="3">
    <source>
        <dbReference type="SAM" id="SignalP"/>
    </source>
</evidence>
<dbReference type="Pfam" id="PF01425">
    <property type="entry name" value="Amidase"/>
    <property type="match status" value="1"/>
</dbReference>
<keyword evidence="3" id="KW-0732">Signal</keyword>
<dbReference type="PIRSF" id="PIRSF001221">
    <property type="entry name" value="Amidase_fungi"/>
    <property type="match status" value="1"/>
</dbReference>
<reference evidence="5" key="1">
    <citation type="submission" date="2022-07" db="EMBL/GenBank/DDBJ databases">
        <authorList>
            <person name="Trinca V."/>
            <person name="Uliana J.V.C."/>
            <person name="Torres T.T."/>
            <person name="Ward R.J."/>
            <person name="Monesi N."/>
        </authorList>
    </citation>
    <scope>NUCLEOTIDE SEQUENCE</scope>
    <source>
        <strain evidence="5">HSMRA1968</strain>
        <tissue evidence="5">Whole embryos</tissue>
    </source>
</reference>
<dbReference type="InterPro" id="IPR023631">
    <property type="entry name" value="Amidase_dom"/>
</dbReference>
<protein>
    <submittedName>
        <fullName evidence="5">Fatty acid amide hydrolase 1</fullName>
    </submittedName>
</protein>
<evidence type="ECO:0000259" key="4">
    <source>
        <dbReference type="Pfam" id="PF01425"/>
    </source>
</evidence>
<dbReference type="GO" id="GO:0009062">
    <property type="term" value="P:fatty acid catabolic process"/>
    <property type="evidence" value="ECO:0007669"/>
    <property type="project" value="TreeGrafter"/>
</dbReference>
<keyword evidence="5" id="KW-0378">Hydrolase</keyword>
<keyword evidence="6" id="KW-1185">Reference proteome</keyword>
<gene>
    <name evidence="5" type="primary">faah-1_0</name>
    <name evidence="5" type="ORF">Bhyg_00923</name>
</gene>
<dbReference type="GO" id="GO:0017064">
    <property type="term" value="F:fatty acid amide hydrolase activity"/>
    <property type="evidence" value="ECO:0007669"/>
    <property type="project" value="TreeGrafter"/>
</dbReference>
<dbReference type="AlphaFoldDB" id="A0A9Q0S716"/>
<dbReference type="InterPro" id="IPR036928">
    <property type="entry name" value="AS_sf"/>
</dbReference>
<dbReference type="PANTHER" id="PTHR45847">
    <property type="entry name" value="FATTY ACID AMIDE HYDROLASE"/>
    <property type="match status" value="1"/>
</dbReference>
<evidence type="ECO:0000256" key="2">
    <source>
        <dbReference type="PIRSR" id="PIRSR001221-2"/>
    </source>
</evidence>
<dbReference type="GO" id="GO:0004040">
    <property type="term" value="F:amidase activity"/>
    <property type="evidence" value="ECO:0007669"/>
    <property type="project" value="TreeGrafter"/>
</dbReference>
<dbReference type="SUPFAM" id="SSF75304">
    <property type="entry name" value="Amidase signature (AS) enzymes"/>
    <property type="match status" value="1"/>
</dbReference>
<dbReference type="Gene3D" id="3.90.1300.10">
    <property type="entry name" value="Amidase signature (AS) domain"/>
    <property type="match status" value="1"/>
</dbReference>
<dbReference type="EMBL" id="WJQU01000001">
    <property type="protein sequence ID" value="KAJ6645715.1"/>
    <property type="molecule type" value="Genomic_DNA"/>
</dbReference>
<feature type="active site" description="Charge relay system" evidence="1">
    <location>
        <position position="145"/>
    </location>
</feature>
<dbReference type="OrthoDB" id="6428749at2759"/>
<comment type="caution">
    <text evidence="5">The sequence shown here is derived from an EMBL/GenBank/DDBJ whole genome shotgun (WGS) entry which is preliminary data.</text>
</comment>
<sequence>MFVLRLVFAIHLLINFVALHKIDTNEDAQKCMLSDQQEDVRIQRAITTRQAQRNETFRQVRNNFTIDGAAEEILKLPTNELIRKLQTRSLSATQVLRAYMAKAMNLQDEFNCITEFVPFAMERAQKLDEQATVQGPLHGLPICVKDDHDVVGMDSTLGLGKNLNKPASSNGVLVQSFLDLGAVIFCKTNIPQTLFSYASHNPIYGETLCTRNKNLAPGGSSCGSASLISGGGGIFATGTDIAGSIRIPAHFSGLCTLKPTHNRISDKGILRTLPKLVGVTGIPGVLAKDADTVAYVFKALLTDAKQNIYDPKTVPIPWNDELFKSKTPLKFGYYTSLPFFPAVGDTISTVLASKKELEDLGHVFVPFKIENDWHIMKLMNDIVAVDYGHDSHFKKLFANEPPAKGLGGLRSTCGRSDYRRLIDSFISNVSNPRRPEYSPRGTLLSQAGTSQYRDRDVWDMIYSRDEFTAKIIAQMEKDDLDLILAPVFPFPACRINDTEGLFGATEYTMIWNFVNFPAGVIPFGVESGQNINNYNDEGDALLKLAKETTKASVGSPIGVQIIGRPFKEELVLRVMTELYNKINSNK</sequence>
<feature type="domain" description="Amidase" evidence="4">
    <location>
        <begin position="95"/>
        <end position="572"/>
    </location>
</feature>
<accession>A0A9Q0S716</accession>
<proteinExistence type="predicted"/>
<evidence type="ECO:0000256" key="1">
    <source>
        <dbReference type="PIRSR" id="PIRSR001221-1"/>
    </source>
</evidence>
<evidence type="ECO:0000313" key="6">
    <source>
        <dbReference type="Proteomes" id="UP001151699"/>
    </source>
</evidence>
<dbReference type="Proteomes" id="UP001151699">
    <property type="component" value="Chromosome A"/>
</dbReference>
<feature type="binding site" evidence="2">
    <location>
        <begin position="241"/>
        <end position="244"/>
    </location>
    <ligand>
        <name>substrate</name>
    </ligand>
</feature>
<dbReference type="PANTHER" id="PTHR45847:SF6">
    <property type="entry name" value="FATTY ACID AMIDE HYDROLASE"/>
    <property type="match status" value="1"/>
</dbReference>
<feature type="binding site" evidence="2">
    <location>
        <position position="220"/>
    </location>
    <ligand>
        <name>substrate</name>
    </ligand>
</feature>
<name>A0A9Q0S716_9DIPT</name>
<feature type="binding site" evidence="2">
    <location>
        <position position="194"/>
    </location>
    <ligand>
        <name>substrate</name>
    </ligand>
</feature>
<feature type="active site" description="Charge relay system" evidence="1">
    <location>
        <position position="220"/>
    </location>
</feature>
<organism evidence="5 6">
    <name type="scientific">Pseudolycoriella hygida</name>
    <dbReference type="NCBI Taxonomy" id="35572"/>
    <lineage>
        <taxon>Eukaryota</taxon>
        <taxon>Metazoa</taxon>
        <taxon>Ecdysozoa</taxon>
        <taxon>Arthropoda</taxon>
        <taxon>Hexapoda</taxon>
        <taxon>Insecta</taxon>
        <taxon>Pterygota</taxon>
        <taxon>Neoptera</taxon>
        <taxon>Endopterygota</taxon>
        <taxon>Diptera</taxon>
        <taxon>Nematocera</taxon>
        <taxon>Sciaroidea</taxon>
        <taxon>Sciaridae</taxon>
        <taxon>Pseudolycoriella</taxon>
    </lineage>
</organism>
<feature type="chain" id="PRO_5040373180" evidence="3">
    <location>
        <begin position="20"/>
        <end position="586"/>
    </location>
</feature>
<feature type="signal peptide" evidence="3">
    <location>
        <begin position="1"/>
        <end position="19"/>
    </location>
</feature>